<proteinExistence type="predicted"/>
<keyword evidence="1" id="KW-0472">Membrane</keyword>
<dbReference type="Proteomes" id="UP000238634">
    <property type="component" value="Unassembled WGS sequence"/>
</dbReference>
<keyword evidence="1" id="KW-1133">Transmembrane helix</keyword>
<feature type="transmembrane region" description="Helical" evidence="1">
    <location>
        <begin position="21"/>
        <end position="43"/>
    </location>
</feature>
<dbReference type="AlphaFoldDB" id="A0A2T1D396"/>
<accession>A0A2T1D396</accession>
<evidence type="ECO:0000313" key="3">
    <source>
        <dbReference type="Proteomes" id="UP000238634"/>
    </source>
</evidence>
<reference evidence="2 3" key="2">
    <citation type="submission" date="2018-03" db="EMBL/GenBank/DDBJ databases">
        <title>The ancient ancestry and fast evolution of plastids.</title>
        <authorList>
            <person name="Moore K.R."/>
            <person name="Magnabosco C."/>
            <person name="Momper L."/>
            <person name="Gold D.A."/>
            <person name="Bosak T."/>
            <person name="Fournier G.P."/>
        </authorList>
    </citation>
    <scope>NUCLEOTIDE SEQUENCE [LARGE SCALE GENOMIC DNA]</scope>
    <source>
        <strain evidence="2 3">ULC007</strain>
    </source>
</reference>
<dbReference type="EMBL" id="PVWG01000072">
    <property type="protein sequence ID" value="PSB14973.1"/>
    <property type="molecule type" value="Genomic_DNA"/>
</dbReference>
<keyword evidence="1" id="KW-0812">Transmembrane</keyword>
<reference evidence="2 3" key="1">
    <citation type="submission" date="2018-02" db="EMBL/GenBank/DDBJ databases">
        <authorList>
            <person name="Cohen D.B."/>
            <person name="Kent A.D."/>
        </authorList>
    </citation>
    <scope>NUCLEOTIDE SEQUENCE [LARGE SCALE GENOMIC DNA]</scope>
    <source>
        <strain evidence="2 3">ULC007</strain>
    </source>
</reference>
<gene>
    <name evidence="2" type="ORF">C7B65_25465</name>
</gene>
<protein>
    <submittedName>
        <fullName evidence="2">Uncharacterized protein</fullName>
    </submittedName>
</protein>
<name>A0A2T1D396_9CYAN</name>
<keyword evidence="3" id="KW-1185">Reference proteome</keyword>
<sequence length="125" mass="14336">MTNIRREEFLMRQVFLTLRQAFYKSVVLMGLVSLIYTSGFFVVEQPSYADPLKQPVKEQPFILDEPQTATNREAAYEEAVDEVKKSNGLEKEYEKDLETFKKENPSENPVVEGAKGLIDRVTGKN</sequence>
<evidence type="ECO:0000313" key="2">
    <source>
        <dbReference type="EMBL" id="PSB14973.1"/>
    </source>
</evidence>
<organism evidence="2 3">
    <name type="scientific">Phormidesmis priestleyi ULC007</name>
    <dbReference type="NCBI Taxonomy" id="1920490"/>
    <lineage>
        <taxon>Bacteria</taxon>
        <taxon>Bacillati</taxon>
        <taxon>Cyanobacteriota</taxon>
        <taxon>Cyanophyceae</taxon>
        <taxon>Leptolyngbyales</taxon>
        <taxon>Leptolyngbyaceae</taxon>
        <taxon>Phormidesmis</taxon>
    </lineage>
</organism>
<evidence type="ECO:0000256" key="1">
    <source>
        <dbReference type="SAM" id="Phobius"/>
    </source>
</evidence>
<comment type="caution">
    <text evidence="2">The sequence shown here is derived from an EMBL/GenBank/DDBJ whole genome shotgun (WGS) entry which is preliminary data.</text>
</comment>